<feature type="transmembrane region" description="Helical" evidence="1">
    <location>
        <begin position="85"/>
        <end position="103"/>
    </location>
</feature>
<dbReference type="RefSeq" id="WP_133552112.1">
    <property type="nucleotide sequence ID" value="NZ_SNWM01000001.1"/>
</dbReference>
<keyword evidence="3" id="KW-1185">Reference proteome</keyword>
<keyword evidence="1" id="KW-0472">Membrane</keyword>
<dbReference type="EMBL" id="SNWM01000001">
    <property type="protein sequence ID" value="TDO24267.1"/>
    <property type="molecule type" value="Genomic_DNA"/>
</dbReference>
<sequence length="146" mass="15783">MGKIKNIIAGFAGAVAMNVLHEALKNKSNKTPRIDLLGEEALNKGLGLVGEHIDDEKTLYRATLVGDLISNTVYYSLIGSGKQKYIWAKVFFFGLSAGIGAITLPEPMGLRPEPVAENNEKKVLTIGYYLFGAIVTGLLVKAMKTK</sequence>
<dbReference type="AlphaFoldDB" id="A0A4R6IPZ9"/>
<evidence type="ECO:0000313" key="2">
    <source>
        <dbReference type="EMBL" id="TDO24267.1"/>
    </source>
</evidence>
<dbReference type="OrthoDB" id="677977at2"/>
<dbReference type="Proteomes" id="UP000295499">
    <property type="component" value="Unassembled WGS sequence"/>
</dbReference>
<keyword evidence="1" id="KW-0812">Transmembrane</keyword>
<protein>
    <submittedName>
        <fullName evidence="2">Uncharacterized protein</fullName>
    </submittedName>
</protein>
<accession>A0A4R6IPZ9</accession>
<reference evidence="2 3" key="1">
    <citation type="submission" date="2019-03" db="EMBL/GenBank/DDBJ databases">
        <title>Genomic Encyclopedia of Archaeal and Bacterial Type Strains, Phase II (KMG-II): from individual species to whole genera.</title>
        <authorList>
            <person name="Goeker M."/>
        </authorList>
    </citation>
    <scope>NUCLEOTIDE SEQUENCE [LARGE SCALE GENOMIC DNA]</scope>
    <source>
        <strain evidence="2 3">DSM 19034</strain>
    </source>
</reference>
<proteinExistence type="predicted"/>
<feature type="transmembrane region" description="Helical" evidence="1">
    <location>
        <begin position="123"/>
        <end position="140"/>
    </location>
</feature>
<organism evidence="2 3">
    <name type="scientific">Pedobacter duraquae</name>
    <dbReference type="NCBI Taxonomy" id="425511"/>
    <lineage>
        <taxon>Bacteria</taxon>
        <taxon>Pseudomonadati</taxon>
        <taxon>Bacteroidota</taxon>
        <taxon>Sphingobacteriia</taxon>
        <taxon>Sphingobacteriales</taxon>
        <taxon>Sphingobacteriaceae</taxon>
        <taxon>Pedobacter</taxon>
    </lineage>
</organism>
<evidence type="ECO:0000256" key="1">
    <source>
        <dbReference type="SAM" id="Phobius"/>
    </source>
</evidence>
<comment type="caution">
    <text evidence="2">The sequence shown here is derived from an EMBL/GenBank/DDBJ whole genome shotgun (WGS) entry which is preliminary data.</text>
</comment>
<evidence type="ECO:0000313" key="3">
    <source>
        <dbReference type="Proteomes" id="UP000295499"/>
    </source>
</evidence>
<keyword evidence="1" id="KW-1133">Transmembrane helix</keyword>
<gene>
    <name evidence="2" type="ORF">CLV32_0556</name>
</gene>
<name>A0A4R6IPZ9_9SPHI</name>